<dbReference type="AlphaFoldDB" id="A0A3A3G8Q5"/>
<evidence type="ECO:0000313" key="1">
    <source>
        <dbReference type="EMBL" id="RJG15760.1"/>
    </source>
</evidence>
<proteinExistence type="predicted"/>
<organism evidence="1 2">
    <name type="scientific">Paenibacillus thiaminolyticus</name>
    <name type="common">Bacillus thiaminolyticus</name>
    <dbReference type="NCBI Taxonomy" id="49283"/>
    <lineage>
        <taxon>Bacteria</taxon>
        <taxon>Bacillati</taxon>
        <taxon>Bacillota</taxon>
        <taxon>Bacilli</taxon>
        <taxon>Bacillales</taxon>
        <taxon>Paenibacillaceae</taxon>
        <taxon>Paenibacillus</taxon>
    </lineage>
</organism>
<dbReference type="Proteomes" id="UP000266177">
    <property type="component" value="Unassembled WGS sequence"/>
</dbReference>
<sequence length="49" mass="5514">MAAMVVKAFELKHEQPNAKFNDQDKVSKWAVKSVETAIAQGILSERLQQ</sequence>
<protein>
    <recommendedName>
        <fullName evidence="3">SLH domain-containing protein</fullName>
    </recommendedName>
</protein>
<comment type="caution">
    <text evidence="1">The sequence shown here is derived from an EMBL/GenBank/DDBJ whole genome shotgun (WGS) entry which is preliminary data.</text>
</comment>
<dbReference type="OrthoDB" id="504962at2"/>
<reference evidence="1 2" key="1">
    <citation type="submission" date="2018-09" db="EMBL/GenBank/DDBJ databases">
        <title>Paenibacillus SK2017-BO5.</title>
        <authorList>
            <person name="Piskunova J.V."/>
            <person name="Dubiley S.A."/>
            <person name="Severinov K.V."/>
        </authorList>
    </citation>
    <scope>NUCLEOTIDE SEQUENCE [LARGE SCALE GENOMIC DNA]</scope>
    <source>
        <strain evidence="1 2">BO5</strain>
    </source>
</reference>
<name>A0A3A3G8Q5_PANTH</name>
<gene>
    <name evidence="1" type="ORF">DQX05_29360</name>
</gene>
<evidence type="ECO:0000313" key="2">
    <source>
        <dbReference type="Proteomes" id="UP000266177"/>
    </source>
</evidence>
<evidence type="ECO:0008006" key="3">
    <source>
        <dbReference type="Google" id="ProtNLM"/>
    </source>
</evidence>
<dbReference type="EMBL" id="QYZD01000066">
    <property type="protein sequence ID" value="RJG15760.1"/>
    <property type="molecule type" value="Genomic_DNA"/>
</dbReference>
<accession>A0A3A3G8Q5</accession>